<gene>
    <name evidence="2" type="ORF">ACFSAU_10280</name>
</gene>
<feature type="compositionally biased region" description="Basic and acidic residues" evidence="1">
    <location>
        <begin position="1"/>
        <end position="21"/>
    </location>
</feature>
<dbReference type="InterPro" id="IPR043903">
    <property type="entry name" value="DUF5785"/>
</dbReference>
<feature type="region of interest" description="Disordered" evidence="1">
    <location>
        <begin position="1"/>
        <end position="22"/>
    </location>
</feature>
<dbReference type="Pfam" id="PF19098">
    <property type="entry name" value="DUF5785"/>
    <property type="match status" value="1"/>
</dbReference>
<proteinExistence type="predicted"/>
<comment type="caution">
    <text evidence="2">The sequence shown here is derived from an EMBL/GenBank/DDBJ whole genome shotgun (WGS) entry which is preliminary data.</text>
</comment>
<name>A0ABD6BTI8_9EURY</name>
<dbReference type="AlphaFoldDB" id="A0ABD6BTI8"/>
<protein>
    <submittedName>
        <fullName evidence="2">DUF5785 family protein</fullName>
    </submittedName>
</protein>
<dbReference type="RefSeq" id="WP_267646951.1">
    <property type="nucleotide sequence ID" value="NZ_JANHGR010000001.1"/>
</dbReference>
<dbReference type="EMBL" id="JBHUCZ010000009">
    <property type="protein sequence ID" value="MFD1567879.1"/>
    <property type="molecule type" value="Genomic_DNA"/>
</dbReference>
<sequence>MSDAEDWPHDPDGEHGSEGRRKYGHAILAKKIDEEEDFPLSAAEYVAEYGDDPVRISYEQVVSVAEIFESVDHEEFADFVEFHRVLGAAMRENGYWFYEGSEQFVDA</sequence>
<evidence type="ECO:0000256" key="1">
    <source>
        <dbReference type="SAM" id="MobiDB-lite"/>
    </source>
</evidence>
<dbReference type="Proteomes" id="UP001597139">
    <property type="component" value="Unassembled WGS sequence"/>
</dbReference>
<reference evidence="2 3" key="1">
    <citation type="journal article" date="2019" name="Int. J. Syst. Evol. Microbiol.">
        <title>The Global Catalogue of Microorganisms (GCM) 10K type strain sequencing project: providing services to taxonomists for standard genome sequencing and annotation.</title>
        <authorList>
            <consortium name="The Broad Institute Genomics Platform"/>
            <consortium name="The Broad Institute Genome Sequencing Center for Infectious Disease"/>
            <person name="Wu L."/>
            <person name="Ma J."/>
        </authorList>
    </citation>
    <scope>NUCLEOTIDE SEQUENCE [LARGE SCALE GENOMIC DNA]</scope>
    <source>
        <strain evidence="2 3">CGMCC 1.12859</strain>
    </source>
</reference>
<organism evidence="2 3">
    <name type="scientific">Halolamina litorea</name>
    <dbReference type="NCBI Taxonomy" id="1515593"/>
    <lineage>
        <taxon>Archaea</taxon>
        <taxon>Methanobacteriati</taxon>
        <taxon>Methanobacteriota</taxon>
        <taxon>Stenosarchaea group</taxon>
        <taxon>Halobacteria</taxon>
        <taxon>Halobacteriales</taxon>
        <taxon>Haloferacaceae</taxon>
    </lineage>
</organism>
<accession>A0ABD6BTI8</accession>
<evidence type="ECO:0000313" key="3">
    <source>
        <dbReference type="Proteomes" id="UP001597139"/>
    </source>
</evidence>
<evidence type="ECO:0000313" key="2">
    <source>
        <dbReference type="EMBL" id="MFD1567879.1"/>
    </source>
</evidence>
<keyword evidence="3" id="KW-1185">Reference proteome</keyword>